<dbReference type="RefSeq" id="WP_377187937.1">
    <property type="nucleotide sequence ID" value="NZ_JBHUPD010000003.1"/>
</dbReference>
<dbReference type="EMBL" id="JBHUPD010000003">
    <property type="protein sequence ID" value="MFD2874040.1"/>
    <property type="molecule type" value="Genomic_DNA"/>
</dbReference>
<organism evidence="2 3">
    <name type="scientific">Mucilaginibacter ximonensis</name>
    <dbReference type="NCBI Taxonomy" id="538021"/>
    <lineage>
        <taxon>Bacteria</taxon>
        <taxon>Pseudomonadati</taxon>
        <taxon>Bacteroidota</taxon>
        <taxon>Sphingobacteriia</taxon>
        <taxon>Sphingobacteriales</taxon>
        <taxon>Sphingobacteriaceae</taxon>
        <taxon>Mucilaginibacter</taxon>
    </lineage>
</organism>
<dbReference type="Proteomes" id="UP001597557">
    <property type="component" value="Unassembled WGS sequence"/>
</dbReference>
<accession>A0ABW5YGM5</accession>
<name>A0ABW5YGM5_9SPHI</name>
<reference evidence="3" key="1">
    <citation type="journal article" date="2019" name="Int. J. Syst. Evol. Microbiol.">
        <title>The Global Catalogue of Microorganisms (GCM) 10K type strain sequencing project: providing services to taxonomists for standard genome sequencing and annotation.</title>
        <authorList>
            <consortium name="The Broad Institute Genomics Platform"/>
            <consortium name="The Broad Institute Genome Sequencing Center for Infectious Disease"/>
            <person name="Wu L."/>
            <person name="Ma J."/>
        </authorList>
    </citation>
    <scope>NUCLEOTIDE SEQUENCE [LARGE SCALE GENOMIC DNA]</scope>
    <source>
        <strain evidence="3">KCTC 22437</strain>
    </source>
</reference>
<evidence type="ECO:0000313" key="2">
    <source>
        <dbReference type="EMBL" id="MFD2874040.1"/>
    </source>
</evidence>
<sequence length="151" mass="16056">MKYLLIFAVALTASLSVAKAQTADKPGVYNMLSDQTVHKAGLDTNVTTGTPVSTTQLLQIMGKPTVITIMTGVTKLTGTIGAGTSIKLYGGNNKNRWDLVTTATDTLAVADKAGEQVKTWKLTANNFLWYKVVLKGFGTQTSKVSTTALIK</sequence>
<evidence type="ECO:0000256" key="1">
    <source>
        <dbReference type="SAM" id="SignalP"/>
    </source>
</evidence>
<keyword evidence="3" id="KW-1185">Reference proteome</keyword>
<comment type="caution">
    <text evidence="2">The sequence shown here is derived from an EMBL/GenBank/DDBJ whole genome shotgun (WGS) entry which is preliminary data.</text>
</comment>
<evidence type="ECO:0000313" key="3">
    <source>
        <dbReference type="Proteomes" id="UP001597557"/>
    </source>
</evidence>
<feature type="chain" id="PRO_5046244444" evidence="1">
    <location>
        <begin position="21"/>
        <end position="151"/>
    </location>
</feature>
<feature type="signal peptide" evidence="1">
    <location>
        <begin position="1"/>
        <end position="20"/>
    </location>
</feature>
<keyword evidence="1" id="KW-0732">Signal</keyword>
<gene>
    <name evidence="2" type="ORF">ACFS5N_16275</name>
</gene>
<protein>
    <submittedName>
        <fullName evidence="2">Uncharacterized protein</fullName>
    </submittedName>
</protein>
<proteinExistence type="predicted"/>